<name>A0A498KMQ5_MALDO</name>
<keyword evidence="7" id="KW-0788">Thiol protease</keyword>
<evidence type="ECO:0000256" key="5">
    <source>
        <dbReference type="ARBA" id="ARBA00022786"/>
    </source>
</evidence>
<dbReference type="PANTHER" id="PTHR24006">
    <property type="entry name" value="UBIQUITIN CARBOXYL-TERMINAL HYDROLASE"/>
    <property type="match status" value="1"/>
</dbReference>
<dbReference type="SUPFAM" id="SSF54001">
    <property type="entry name" value="Cysteine proteinases"/>
    <property type="match status" value="1"/>
</dbReference>
<dbReference type="InterPro" id="IPR028889">
    <property type="entry name" value="USP"/>
</dbReference>
<dbReference type="AlphaFoldDB" id="A0A498KMQ5"/>
<dbReference type="Pfam" id="PF00443">
    <property type="entry name" value="UCH"/>
    <property type="match status" value="1"/>
</dbReference>
<comment type="caution">
    <text evidence="9">The sequence shown here is derived from an EMBL/GenBank/DDBJ whole genome shotgun (WGS) entry which is preliminary data.</text>
</comment>
<dbReference type="GO" id="GO:0005829">
    <property type="term" value="C:cytosol"/>
    <property type="evidence" value="ECO:0007669"/>
    <property type="project" value="TreeGrafter"/>
</dbReference>
<comment type="catalytic activity">
    <reaction evidence="1">
        <text>Thiol-dependent hydrolysis of ester, thioester, amide, peptide and isopeptide bonds formed by the C-terminal Gly of ubiquitin (a 76-residue protein attached to proteins as an intracellular targeting signal).</text>
        <dbReference type="EC" id="3.4.19.12"/>
    </reaction>
</comment>
<dbReference type="InterPro" id="IPR038765">
    <property type="entry name" value="Papain-like_cys_pep_sf"/>
</dbReference>
<dbReference type="GO" id="GO:0016579">
    <property type="term" value="P:protein deubiquitination"/>
    <property type="evidence" value="ECO:0007669"/>
    <property type="project" value="InterPro"/>
</dbReference>
<dbReference type="Gene3D" id="3.90.70.10">
    <property type="entry name" value="Cysteine proteinases"/>
    <property type="match status" value="1"/>
</dbReference>
<protein>
    <recommendedName>
        <fullName evidence="3">ubiquitinyl hydrolase 1</fullName>
        <ecNumber evidence="3">3.4.19.12</ecNumber>
    </recommendedName>
</protein>
<evidence type="ECO:0000256" key="7">
    <source>
        <dbReference type="ARBA" id="ARBA00022807"/>
    </source>
</evidence>
<dbReference type="InterPro" id="IPR001394">
    <property type="entry name" value="Peptidase_C19_UCH"/>
</dbReference>
<keyword evidence="4" id="KW-0645">Protease</keyword>
<keyword evidence="10" id="KW-1185">Reference proteome</keyword>
<evidence type="ECO:0000259" key="8">
    <source>
        <dbReference type="PROSITE" id="PS50235"/>
    </source>
</evidence>
<dbReference type="PROSITE" id="PS00973">
    <property type="entry name" value="USP_2"/>
    <property type="match status" value="1"/>
</dbReference>
<evidence type="ECO:0000256" key="3">
    <source>
        <dbReference type="ARBA" id="ARBA00012759"/>
    </source>
</evidence>
<evidence type="ECO:0000313" key="10">
    <source>
        <dbReference type="Proteomes" id="UP000290289"/>
    </source>
</evidence>
<evidence type="ECO:0000256" key="6">
    <source>
        <dbReference type="ARBA" id="ARBA00022801"/>
    </source>
</evidence>
<evidence type="ECO:0000256" key="4">
    <source>
        <dbReference type="ARBA" id="ARBA00022670"/>
    </source>
</evidence>
<dbReference type="InterPro" id="IPR018200">
    <property type="entry name" value="USP_CS"/>
</dbReference>
<dbReference type="InterPro" id="IPR050164">
    <property type="entry name" value="Peptidase_C19"/>
</dbReference>
<comment type="similarity">
    <text evidence="2">Belongs to the peptidase C19 family.</text>
</comment>
<dbReference type="EMBL" id="RDQH01000327">
    <property type="protein sequence ID" value="RXI09429.1"/>
    <property type="molecule type" value="Genomic_DNA"/>
</dbReference>
<reference evidence="9 10" key="1">
    <citation type="submission" date="2018-10" db="EMBL/GenBank/DDBJ databases">
        <title>A high-quality apple genome assembly.</title>
        <authorList>
            <person name="Hu J."/>
        </authorList>
    </citation>
    <scope>NUCLEOTIDE SEQUENCE [LARGE SCALE GENOMIC DNA]</scope>
    <source>
        <strain evidence="10">cv. HFTH1</strain>
        <tissue evidence="9">Young leaf</tissue>
    </source>
</reference>
<accession>A0A498KMQ5</accession>
<proteinExistence type="inferred from homology"/>
<keyword evidence="5" id="KW-0833">Ubl conjugation pathway</keyword>
<dbReference type="PROSITE" id="PS50235">
    <property type="entry name" value="USP_3"/>
    <property type="match status" value="1"/>
</dbReference>
<feature type="domain" description="USP" evidence="8">
    <location>
        <begin position="1"/>
        <end position="95"/>
    </location>
</feature>
<dbReference type="GO" id="GO:0004843">
    <property type="term" value="F:cysteine-type deubiquitinase activity"/>
    <property type="evidence" value="ECO:0007669"/>
    <property type="project" value="UniProtKB-EC"/>
</dbReference>
<gene>
    <name evidence="9" type="ORF">DVH24_034046</name>
</gene>
<sequence>MCAYLLQLTESCKVVPSNTCLYRLVAVVEHFGRAGSGHYTVYRSVRADLCEEPCEESEVDAAAWCWYSISDSEVCRVSEEDVLAAEASFLFFEKYEG</sequence>
<keyword evidence="6" id="KW-0378">Hydrolase</keyword>
<evidence type="ECO:0000256" key="2">
    <source>
        <dbReference type="ARBA" id="ARBA00009085"/>
    </source>
</evidence>
<organism evidence="9 10">
    <name type="scientific">Malus domestica</name>
    <name type="common">Apple</name>
    <name type="synonym">Pyrus malus</name>
    <dbReference type="NCBI Taxonomy" id="3750"/>
    <lineage>
        <taxon>Eukaryota</taxon>
        <taxon>Viridiplantae</taxon>
        <taxon>Streptophyta</taxon>
        <taxon>Embryophyta</taxon>
        <taxon>Tracheophyta</taxon>
        <taxon>Spermatophyta</taxon>
        <taxon>Magnoliopsida</taxon>
        <taxon>eudicotyledons</taxon>
        <taxon>Gunneridae</taxon>
        <taxon>Pentapetalae</taxon>
        <taxon>rosids</taxon>
        <taxon>fabids</taxon>
        <taxon>Rosales</taxon>
        <taxon>Rosaceae</taxon>
        <taxon>Amygdaloideae</taxon>
        <taxon>Maleae</taxon>
        <taxon>Malus</taxon>
    </lineage>
</organism>
<dbReference type="PANTHER" id="PTHR24006:SF888">
    <property type="entry name" value="UBIQUITIN CARBOXYL-TERMINAL HYDROLASE 30"/>
    <property type="match status" value="1"/>
</dbReference>
<dbReference type="STRING" id="3750.A0A498KMQ5"/>
<dbReference type="GO" id="GO:0005634">
    <property type="term" value="C:nucleus"/>
    <property type="evidence" value="ECO:0007669"/>
    <property type="project" value="TreeGrafter"/>
</dbReference>
<evidence type="ECO:0000256" key="1">
    <source>
        <dbReference type="ARBA" id="ARBA00000707"/>
    </source>
</evidence>
<evidence type="ECO:0000313" key="9">
    <source>
        <dbReference type="EMBL" id="RXI09429.1"/>
    </source>
</evidence>
<dbReference type="GO" id="GO:0006508">
    <property type="term" value="P:proteolysis"/>
    <property type="evidence" value="ECO:0007669"/>
    <property type="project" value="UniProtKB-KW"/>
</dbReference>
<dbReference type="Proteomes" id="UP000290289">
    <property type="component" value="Chromosome 1"/>
</dbReference>
<dbReference type="EC" id="3.4.19.12" evidence="3"/>